<dbReference type="Pfam" id="PF03807">
    <property type="entry name" value="F420_oxidored"/>
    <property type="match status" value="1"/>
</dbReference>
<dbReference type="Gene3D" id="3.40.50.720">
    <property type="entry name" value="NAD(P)-binding Rossmann-like Domain"/>
    <property type="match status" value="1"/>
</dbReference>
<evidence type="ECO:0000313" key="3">
    <source>
        <dbReference type="EMBL" id="RKM93204.1"/>
    </source>
</evidence>
<keyword evidence="1" id="KW-0560">Oxidoreductase</keyword>
<reference evidence="3 4" key="1">
    <citation type="journal article" date="2014" name="Genome Announc.">
        <title>Draft Genome Sequence of Streptomyces fradiae ATCC 19609, a Strain Highly Sensitive to Antibiotics.</title>
        <authorList>
            <person name="Bekker O.B."/>
            <person name="Klimina K.M."/>
            <person name="Vatlin A.A."/>
            <person name="Zakharevich N.V."/>
            <person name="Kasianov A.S."/>
            <person name="Danilenko V.N."/>
        </authorList>
    </citation>
    <scope>NUCLEOTIDE SEQUENCE [LARGE SCALE GENOMIC DNA]</scope>
    <source>
        <strain evidence="3 4">ATCC 19609</strain>
    </source>
</reference>
<dbReference type="Proteomes" id="UP000028058">
    <property type="component" value="Unassembled WGS sequence"/>
</dbReference>
<dbReference type="PANTHER" id="PTHR14239">
    <property type="entry name" value="DUDULIN-RELATED"/>
    <property type="match status" value="1"/>
</dbReference>
<proteinExistence type="predicted"/>
<evidence type="ECO:0000259" key="2">
    <source>
        <dbReference type="Pfam" id="PF03807"/>
    </source>
</evidence>
<keyword evidence="4" id="KW-1185">Reference proteome</keyword>
<protein>
    <submittedName>
        <fullName evidence="3">NADP oxidoreductase</fullName>
    </submittedName>
</protein>
<feature type="domain" description="Pyrroline-5-carboxylate reductase catalytic N-terminal" evidence="2">
    <location>
        <begin position="2"/>
        <end position="91"/>
    </location>
</feature>
<comment type="caution">
    <text evidence="3">The sequence shown here is derived from an EMBL/GenBank/DDBJ whole genome shotgun (WGS) entry which is preliminary data.</text>
</comment>
<dbReference type="EMBL" id="JNAD02000011">
    <property type="protein sequence ID" value="RKM93204.1"/>
    <property type="molecule type" value="Genomic_DNA"/>
</dbReference>
<evidence type="ECO:0000313" key="4">
    <source>
        <dbReference type="Proteomes" id="UP000028058"/>
    </source>
</evidence>
<dbReference type="InterPro" id="IPR036291">
    <property type="entry name" value="NAD(P)-bd_dom_sf"/>
</dbReference>
<dbReference type="InterPro" id="IPR028939">
    <property type="entry name" value="P5C_Rdtase_cat_N"/>
</dbReference>
<dbReference type="GO" id="GO:0016491">
    <property type="term" value="F:oxidoreductase activity"/>
    <property type="evidence" value="ECO:0007669"/>
    <property type="project" value="UniProtKB-KW"/>
</dbReference>
<accession>A0A420UZ37</accession>
<organism evidence="3 4">
    <name type="scientific">Streptomyces xinghaiensis</name>
    <dbReference type="NCBI Taxonomy" id="1038928"/>
    <lineage>
        <taxon>Bacteria</taxon>
        <taxon>Bacillati</taxon>
        <taxon>Actinomycetota</taxon>
        <taxon>Actinomycetes</taxon>
        <taxon>Kitasatosporales</taxon>
        <taxon>Streptomycetaceae</taxon>
        <taxon>Streptomyces</taxon>
    </lineage>
</organism>
<dbReference type="SUPFAM" id="SSF51735">
    <property type="entry name" value="NAD(P)-binding Rossmann-fold domains"/>
    <property type="match status" value="1"/>
</dbReference>
<dbReference type="OrthoDB" id="1523398at2"/>
<evidence type="ECO:0000256" key="1">
    <source>
        <dbReference type="ARBA" id="ARBA00023002"/>
    </source>
</evidence>
<dbReference type="InterPro" id="IPR051267">
    <property type="entry name" value="STEAP_metalloreductase"/>
</dbReference>
<sequence length="210" mass="22745">MRIGIIGAGHMGSALAQHFTRVGYEVAVSNSRGPDTLRDLVAELGPRARALTAEETARFGDVVVVSIPFGRYHELPSDSLSRKIVIDTCNYFPERDGHDPDLDRDRITSSQKIRAHTGSNLVKAFNAVYWENLRAGSRPKGAPDRLAIPVSGSDEDAKAVVAGLIRDIGFDPVDAGNLGQGGRRHQPGTRVFGAKMTAEEMSGLFHAVRR</sequence>
<name>A0A420UZ37_9ACTN</name>
<dbReference type="AlphaFoldDB" id="A0A420UZ37"/>
<gene>
    <name evidence="3" type="ORF">SFRA_022110</name>
</gene>